<gene>
    <name evidence="1" type="ORF">A2685_02115</name>
</gene>
<reference evidence="1 2" key="1">
    <citation type="journal article" date="2016" name="Nat. Commun.">
        <title>Thousands of microbial genomes shed light on interconnected biogeochemical processes in an aquifer system.</title>
        <authorList>
            <person name="Anantharaman K."/>
            <person name="Brown C.T."/>
            <person name="Hug L.A."/>
            <person name="Sharon I."/>
            <person name="Castelle C.J."/>
            <person name="Probst A.J."/>
            <person name="Thomas B.C."/>
            <person name="Singh A."/>
            <person name="Wilkins M.J."/>
            <person name="Karaoz U."/>
            <person name="Brodie E.L."/>
            <person name="Williams K.H."/>
            <person name="Hubbard S.S."/>
            <person name="Banfield J.F."/>
        </authorList>
    </citation>
    <scope>NUCLEOTIDE SEQUENCE [LARGE SCALE GENOMIC DNA]</scope>
</reference>
<dbReference type="Proteomes" id="UP000178446">
    <property type="component" value="Unassembled WGS sequence"/>
</dbReference>
<sequence length="85" mass="9931">MNAYVKEKVLRELSTAKKYLNRTLFLFESHSDRIVVVKNSQKAQRALGNARKIMLEGHLECCLREKLEALNGNQEFNKIVRLLRN</sequence>
<proteinExistence type="predicted"/>
<comment type="caution">
    <text evidence="1">The sequence shown here is derived from an EMBL/GenBank/DDBJ whole genome shotgun (WGS) entry which is preliminary data.</text>
</comment>
<name>A0A1F7XVZ9_9BACT</name>
<organism evidence="1 2">
    <name type="scientific">Candidatus Woesebacteria bacterium RIFCSPHIGHO2_01_FULL_37_10</name>
    <dbReference type="NCBI Taxonomy" id="1802489"/>
    <lineage>
        <taxon>Bacteria</taxon>
        <taxon>Candidatus Woeseibacteriota</taxon>
    </lineage>
</organism>
<evidence type="ECO:0000313" key="1">
    <source>
        <dbReference type="EMBL" id="OGM18899.1"/>
    </source>
</evidence>
<dbReference type="AlphaFoldDB" id="A0A1F7XVZ9"/>
<dbReference type="Gene3D" id="1.20.58.1000">
    <property type="entry name" value="Metal-sensitive repressor, helix protomer"/>
    <property type="match status" value="1"/>
</dbReference>
<accession>A0A1F7XVZ9</accession>
<dbReference type="InterPro" id="IPR038390">
    <property type="entry name" value="Metal_Tscrpt_repr_sf"/>
</dbReference>
<protein>
    <submittedName>
        <fullName evidence="1">Uncharacterized protein</fullName>
    </submittedName>
</protein>
<evidence type="ECO:0000313" key="2">
    <source>
        <dbReference type="Proteomes" id="UP000178446"/>
    </source>
</evidence>
<dbReference type="EMBL" id="MGGB01000029">
    <property type="protein sequence ID" value="OGM18899.1"/>
    <property type="molecule type" value="Genomic_DNA"/>
</dbReference>